<sequence>MALPQSNAQQDTRKILEELQQKKQQLLKGGAPSLATSISATNLLNTQSILAGNDMHMINSAQRIALRNATSTSFGYFVVTDSSFGNQILPVLPRVDSE</sequence>
<proteinExistence type="inferred from homology"/>
<dbReference type="GO" id="GO:0005654">
    <property type="term" value="C:nucleoplasm"/>
    <property type="evidence" value="ECO:0007669"/>
    <property type="project" value="TreeGrafter"/>
</dbReference>
<comment type="similarity">
    <text evidence="1">Belongs to the SOSS-C family.</text>
</comment>
<protein>
    <submittedName>
        <fullName evidence="2">Putative secreted protein</fullName>
    </submittedName>
</protein>
<reference evidence="2" key="1">
    <citation type="submission" date="2020-03" db="EMBL/GenBank/DDBJ databases">
        <title>Transcriptomic Profiling of the Digestive Tract of the Rat Flea, Xenopsylla cheopis, Following Blood Feeding and Infection with Yersinia pestis.</title>
        <authorList>
            <person name="Bland D.M."/>
            <person name="Martens C.A."/>
            <person name="Virtaneva K."/>
            <person name="Kanakabandi K."/>
            <person name="Long D."/>
            <person name="Rosenke R."/>
            <person name="Saturday G.A."/>
            <person name="Hoyt F.H."/>
            <person name="Bruno D.P."/>
            <person name="Ribeiro J.M.C."/>
            <person name="Hinnebusch J."/>
        </authorList>
    </citation>
    <scope>NUCLEOTIDE SEQUENCE</scope>
</reference>
<dbReference type="PANTHER" id="PTHR31526:SF2">
    <property type="entry name" value="SOSS COMPLEX SUBUNIT C"/>
    <property type="match status" value="1"/>
</dbReference>
<accession>A0A6M2DDU7</accession>
<dbReference type="Pfam" id="PF15925">
    <property type="entry name" value="SOSSC"/>
    <property type="match status" value="1"/>
</dbReference>
<evidence type="ECO:0000313" key="2">
    <source>
        <dbReference type="EMBL" id="NOV44415.1"/>
    </source>
</evidence>
<organism evidence="2">
    <name type="scientific">Xenopsylla cheopis</name>
    <name type="common">Oriental rat flea</name>
    <name type="synonym">Pulex cheopis</name>
    <dbReference type="NCBI Taxonomy" id="163159"/>
    <lineage>
        <taxon>Eukaryota</taxon>
        <taxon>Metazoa</taxon>
        <taxon>Ecdysozoa</taxon>
        <taxon>Arthropoda</taxon>
        <taxon>Hexapoda</taxon>
        <taxon>Insecta</taxon>
        <taxon>Pterygota</taxon>
        <taxon>Neoptera</taxon>
        <taxon>Endopterygota</taxon>
        <taxon>Siphonaptera</taxon>
        <taxon>Pulicidae</taxon>
        <taxon>Xenopsyllinae</taxon>
        <taxon>Xenopsylla</taxon>
    </lineage>
</organism>
<dbReference type="GO" id="GO:0070876">
    <property type="term" value="C:SOSS complex"/>
    <property type="evidence" value="ECO:0007669"/>
    <property type="project" value="InterPro"/>
</dbReference>
<name>A0A6M2DDU7_XENCH</name>
<dbReference type="GO" id="GO:0006281">
    <property type="term" value="P:DNA repair"/>
    <property type="evidence" value="ECO:0007669"/>
    <property type="project" value="InterPro"/>
</dbReference>
<dbReference type="AlphaFoldDB" id="A0A6M2DDU7"/>
<dbReference type="EMBL" id="GIIL01000689">
    <property type="protein sequence ID" value="NOV44415.1"/>
    <property type="molecule type" value="Transcribed_RNA"/>
</dbReference>
<dbReference type="InterPro" id="IPR031821">
    <property type="entry name" value="SOSSC"/>
</dbReference>
<dbReference type="PANTHER" id="PTHR31526">
    <property type="entry name" value="SOSS COMPLEX SUBUNIT C"/>
    <property type="match status" value="1"/>
</dbReference>
<evidence type="ECO:0000256" key="1">
    <source>
        <dbReference type="ARBA" id="ARBA00007829"/>
    </source>
</evidence>